<reference evidence="1" key="1">
    <citation type="submission" date="2022-05" db="EMBL/GenBank/DDBJ databases">
        <authorList>
            <person name="Friedrich I."/>
            <person name="Poehlein A."/>
            <person name="Schneider D."/>
            <person name="Hertel R."/>
            <person name="Daniel R."/>
        </authorList>
    </citation>
    <scope>NUCLEOTIDE SEQUENCE</scope>
</reference>
<gene>
    <name evidence="1" type="ORF">BAJUN_03310</name>
</gene>
<accession>A0A9E7N4W0</accession>
<dbReference type="EMBL" id="ON529858">
    <property type="protein sequence ID" value="UTC29933.1"/>
    <property type="molecule type" value="Genomic_DNA"/>
</dbReference>
<evidence type="ECO:0000313" key="2">
    <source>
        <dbReference type="Proteomes" id="UP001057427"/>
    </source>
</evidence>
<dbReference type="Proteomes" id="UP001057427">
    <property type="component" value="Segment"/>
</dbReference>
<organism evidence="1 2">
    <name type="scientific">Brevundimonas phage vB_BgoS-Bajun</name>
    <dbReference type="NCBI Taxonomy" id="2948594"/>
    <lineage>
        <taxon>Viruses</taxon>
        <taxon>Duplodnaviria</taxon>
        <taxon>Heunggongvirae</taxon>
        <taxon>Uroviricota</taxon>
        <taxon>Caudoviricetes</taxon>
        <taxon>Dolichocephalovirinae</taxon>
    </lineage>
</organism>
<name>A0A9E7N4W0_9CAUD</name>
<protein>
    <submittedName>
        <fullName evidence="1">Uncharacterized protein</fullName>
    </submittedName>
</protein>
<sequence>MTNQAKTTDDRGTLIVDQTRDGHRLQVFQTQNDQDASITACVGYFDGQRSVTGTRPDIVANALVKKHLTAIPPKDRGVVIDFATARALRKGGYMN</sequence>
<keyword evidence="2" id="KW-1185">Reference proteome</keyword>
<proteinExistence type="predicted"/>
<evidence type="ECO:0000313" key="1">
    <source>
        <dbReference type="EMBL" id="UTC29933.1"/>
    </source>
</evidence>